<organism evidence="13 14">
    <name type="scientific">Aquatica leii</name>
    <dbReference type="NCBI Taxonomy" id="1421715"/>
    <lineage>
        <taxon>Eukaryota</taxon>
        <taxon>Metazoa</taxon>
        <taxon>Ecdysozoa</taxon>
        <taxon>Arthropoda</taxon>
        <taxon>Hexapoda</taxon>
        <taxon>Insecta</taxon>
        <taxon>Pterygota</taxon>
        <taxon>Neoptera</taxon>
        <taxon>Endopterygota</taxon>
        <taxon>Coleoptera</taxon>
        <taxon>Polyphaga</taxon>
        <taxon>Elateriformia</taxon>
        <taxon>Elateroidea</taxon>
        <taxon>Lampyridae</taxon>
        <taxon>Luciolinae</taxon>
        <taxon>Aquatica</taxon>
    </lineage>
</organism>
<comment type="subunit">
    <text evidence="10">Component of the NDC80 complex.</text>
</comment>
<accession>A0AAN7PQM9</accession>
<dbReference type="Proteomes" id="UP001353858">
    <property type="component" value="Unassembled WGS sequence"/>
</dbReference>
<dbReference type="GO" id="GO:0051315">
    <property type="term" value="P:attachment of mitotic spindle microtubules to kinetochore"/>
    <property type="evidence" value="ECO:0007669"/>
    <property type="project" value="UniProtKB-UniRule"/>
</dbReference>
<dbReference type="AlphaFoldDB" id="A0AAN7PQM9"/>
<comment type="caution">
    <text evidence="13">The sequence shown here is derived from an EMBL/GenBank/DDBJ whole genome shotgun (WGS) entry which is preliminary data.</text>
</comment>
<keyword evidence="5 10" id="KW-0995">Kinetochore</keyword>
<keyword evidence="2 10" id="KW-0158">Chromosome</keyword>
<dbReference type="GO" id="GO:0051301">
    <property type="term" value="P:cell division"/>
    <property type="evidence" value="ECO:0007669"/>
    <property type="project" value="UniProtKB-UniRule"/>
</dbReference>
<evidence type="ECO:0000256" key="9">
    <source>
        <dbReference type="ARBA" id="ARBA00023328"/>
    </source>
</evidence>
<evidence type="ECO:0000313" key="13">
    <source>
        <dbReference type="EMBL" id="KAK4873292.1"/>
    </source>
</evidence>
<evidence type="ECO:0000256" key="11">
    <source>
        <dbReference type="SAM" id="Coils"/>
    </source>
</evidence>
<sequence>MSATRNTNLKPGEVASRLSRLPVKISGVSRISRSSVRPSHVTQKQSIDKNLRRSKSISTEQLRLSRQRSSSLLKQSTPLMQNVRSARKSPCVTSTQKDNRPISDKRWQQEQLIRVRDLISLYLPDLDYRLFKPGMSLDFFITLSGRLFQMIDKRLVISKENYMEEVPANLKLFNYPTSIKPSLMKSVNTPHSWPSVIAMISWLIDVVDKINRTEDSEETLGKIVDNHIKKLFWMTMNENNDPESIDAQFKELDEKLVEFFNINEDALKREENEIKLLRAKKMEHMDTSKQHKDEIKALREKIDTINYKCNQYKSASEDYEKNLLEKQELLTKNSKKLDEELEKLNEIKGALRKTIESQPHTLAEKQLLMSDIESLQNTVKLKEERRLQQIDLIHTVDHQLSDLCQKLQADAYAYNNIISSLEINDCGLKELHIRESGFMKSDTNDELRRIEKLLRIANKKVRDETQIVVMETQELAEKHELVSEQLASANKELEELDKMNAEQEYLMEQKNTKVCREIQLALEQVNLLRNQLTELKTNRPQTQDLEEELQNVSKKYADAVAARFDLQSKATEFFVSLDNQISSSIIEYMGMLTTLTDSFVSTINTLTENSKVRVESFEAGNKEIEELINRNDDST</sequence>
<dbReference type="InterPro" id="IPR038273">
    <property type="entry name" value="Ndc80_sf"/>
</dbReference>
<evidence type="ECO:0000256" key="2">
    <source>
        <dbReference type="ARBA" id="ARBA00022454"/>
    </source>
</evidence>
<keyword evidence="14" id="KW-1185">Reference proteome</keyword>
<gene>
    <name evidence="13" type="ORF">RN001_015321</name>
</gene>
<comment type="subcellular location">
    <subcellularLocation>
        <location evidence="10">Chromosome</location>
        <location evidence="10">Centromere</location>
        <location evidence="10">Kinetochore</location>
    </subcellularLocation>
    <subcellularLocation>
        <location evidence="10">Nucleus</location>
    </subcellularLocation>
</comment>
<keyword evidence="9 10" id="KW-0137">Centromere</keyword>
<evidence type="ECO:0000259" key="12">
    <source>
        <dbReference type="Pfam" id="PF03801"/>
    </source>
</evidence>
<reference evidence="14" key="1">
    <citation type="submission" date="2023-01" db="EMBL/GenBank/DDBJ databases">
        <title>Key to firefly adult light organ development and bioluminescence: homeobox transcription factors regulate luciferase expression and transportation to peroxisome.</title>
        <authorList>
            <person name="Fu X."/>
        </authorList>
    </citation>
    <scope>NUCLEOTIDE SEQUENCE [LARGE SCALE GENOMIC DNA]</scope>
</reference>
<dbReference type="PANTHER" id="PTHR10643:SF2">
    <property type="entry name" value="KINETOCHORE PROTEIN NDC80 HOMOLOG"/>
    <property type="match status" value="1"/>
</dbReference>
<keyword evidence="8 10" id="KW-0131">Cell cycle</keyword>
<dbReference type="InterPro" id="IPR005550">
    <property type="entry name" value="Kinetochore_Ndc80"/>
</dbReference>
<feature type="domain" description="Kinetochore protein Ndc80 CH" evidence="12">
    <location>
        <begin position="70"/>
        <end position="209"/>
    </location>
</feature>
<keyword evidence="4 10" id="KW-0498">Mitosis</keyword>
<name>A0AAN7PQM9_9COLE</name>
<feature type="coiled-coil region" evidence="11">
    <location>
        <begin position="260"/>
        <end position="385"/>
    </location>
</feature>
<feature type="coiled-coil region" evidence="11">
    <location>
        <begin position="440"/>
        <end position="562"/>
    </location>
</feature>
<comment type="function">
    <text evidence="10">Acts as a component of the essential kinetochore-associated NDC80 complex, which is required for chromosome segregation and spindle checkpoint activity.</text>
</comment>
<protein>
    <recommendedName>
        <fullName evidence="10">Kinetochore protein NDC80</fullName>
    </recommendedName>
</protein>
<keyword evidence="7 10" id="KW-0539">Nucleus</keyword>
<evidence type="ECO:0000256" key="5">
    <source>
        <dbReference type="ARBA" id="ARBA00022838"/>
    </source>
</evidence>
<dbReference type="Gene3D" id="1.10.418.30">
    <property type="entry name" value="Ncd80 complex, Ncd80 subunit"/>
    <property type="match status" value="1"/>
</dbReference>
<dbReference type="PANTHER" id="PTHR10643">
    <property type="entry name" value="KINETOCHORE PROTEIN NDC80"/>
    <property type="match status" value="1"/>
</dbReference>
<evidence type="ECO:0000256" key="8">
    <source>
        <dbReference type="ARBA" id="ARBA00023306"/>
    </source>
</evidence>
<evidence type="ECO:0000256" key="1">
    <source>
        <dbReference type="ARBA" id="ARBA00007050"/>
    </source>
</evidence>
<dbReference type="GO" id="GO:0031262">
    <property type="term" value="C:Ndc80 complex"/>
    <property type="evidence" value="ECO:0007669"/>
    <property type="project" value="UniProtKB-UniRule"/>
</dbReference>
<evidence type="ECO:0000256" key="3">
    <source>
        <dbReference type="ARBA" id="ARBA00022618"/>
    </source>
</evidence>
<evidence type="ECO:0000313" key="14">
    <source>
        <dbReference type="Proteomes" id="UP001353858"/>
    </source>
</evidence>
<dbReference type="Pfam" id="PF03801">
    <property type="entry name" value="Ndc80_HEC"/>
    <property type="match status" value="1"/>
</dbReference>
<keyword evidence="6 11" id="KW-0175">Coiled coil</keyword>
<comment type="similarity">
    <text evidence="1 10">Belongs to the NDC80/HEC1 family.</text>
</comment>
<dbReference type="EMBL" id="JARPUR010000007">
    <property type="protein sequence ID" value="KAK4873292.1"/>
    <property type="molecule type" value="Genomic_DNA"/>
</dbReference>
<keyword evidence="3 10" id="KW-0132">Cell division</keyword>
<evidence type="ECO:0000256" key="6">
    <source>
        <dbReference type="ARBA" id="ARBA00023054"/>
    </source>
</evidence>
<evidence type="ECO:0000256" key="7">
    <source>
        <dbReference type="ARBA" id="ARBA00023242"/>
    </source>
</evidence>
<dbReference type="InterPro" id="IPR055260">
    <property type="entry name" value="Ndc80_CH"/>
</dbReference>
<evidence type="ECO:0000256" key="4">
    <source>
        <dbReference type="ARBA" id="ARBA00022776"/>
    </source>
</evidence>
<evidence type="ECO:0000256" key="10">
    <source>
        <dbReference type="RuleBase" id="RU368072"/>
    </source>
</evidence>
<dbReference type="GO" id="GO:0005634">
    <property type="term" value="C:nucleus"/>
    <property type="evidence" value="ECO:0007669"/>
    <property type="project" value="UniProtKB-SubCell"/>
</dbReference>
<proteinExistence type="inferred from homology"/>